<keyword evidence="5" id="KW-1185">Reference proteome</keyword>
<dbReference type="Pfam" id="PF26527">
    <property type="entry name" value="DUF8176"/>
    <property type="match status" value="1"/>
</dbReference>
<reference evidence="4 5" key="1">
    <citation type="submission" date="2018-11" db="EMBL/GenBank/DDBJ databases">
        <title>Microbial catabolism of amino acid.</title>
        <authorList>
            <person name="Hibi M."/>
            <person name="Ogawa J."/>
        </authorList>
    </citation>
    <scope>NUCLEOTIDE SEQUENCE [LARGE SCALE GENOMIC DNA]</scope>
    <source>
        <strain evidence="4 5">C31-06</strain>
    </source>
</reference>
<dbReference type="Proteomes" id="UP000287519">
    <property type="component" value="Unassembled WGS sequence"/>
</dbReference>
<keyword evidence="2" id="KW-0472">Membrane</keyword>
<dbReference type="AlphaFoldDB" id="A0A402CBC9"/>
<evidence type="ECO:0000313" key="5">
    <source>
        <dbReference type="Proteomes" id="UP000287519"/>
    </source>
</evidence>
<dbReference type="OrthoDB" id="4382015at2"/>
<keyword evidence="2" id="KW-1133">Transmembrane helix</keyword>
<dbReference type="RefSeq" id="WP_124393108.1">
    <property type="nucleotide sequence ID" value="NZ_BHYM01000038.1"/>
</dbReference>
<keyword evidence="2" id="KW-0812">Transmembrane</keyword>
<name>A0A402CBC9_RHOWR</name>
<sequence length="203" mass="20704">MAWKKTTSAARGSRVLSATGGTAQTGVTGPRGRRIGFLVLTTLVVAVLMALVIVVVSFLSRLSPSDPVSLDSVAPTARPSSSTATATAAPAKCPADQGDQASAEGVIAAFEHAYYVQRSGAAVRALVAPGAPFNSAEAIQRGIDSVPVGTTYCLTVTGVAPDTYSIGLTEYAPGGEEEQYLQKVTTAVVDGRVFIASVESVGK</sequence>
<accession>A0A402CBC9</accession>
<feature type="compositionally biased region" description="Low complexity" evidence="1">
    <location>
        <begin position="72"/>
        <end position="95"/>
    </location>
</feature>
<comment type="caution">
    <text evidence="4">The sequence shown here is derived from an EMBL/GenBank/DDBJ whole genome shotgun (WGS) entry which is preliminary data.</text>
</comment>
<dbReference type="EMBL" id="BHYM01000038">
    <property type="protein sequence ID" value="GCE40942.1"/>
    <property type="molecule type" value="Genomic_DNA"/>
</dbReference>
<organism evidence="4 5">
    <name type="scientific">Rhodococcus wratislaviensis</name>
    <name type="common">Tsukamurella wratislaviensis</name>
    <dbReference type="NCBI Taxonomy" id="44752"/>
    <lineage>
        <taxon>Bacteria</taxon>
        <taxon>Bacillati</taxon>
        <taxon>Actinomycetota</taxon>
        <taxon>Actinomycetes</taxon>
        <taxon>Mycobacteriales</taxon>
        <taxon>Nocardiaceae</taxon>
        <taxon>Rhodococcus</taxon>
    </lineage>
</organism>
<proteinExistence type="predicted"/>
<gene>
    <name evidence="4" type="ORF">Rhow_004585</name>
</gene>
<evidence type="ECO:0000313" key="4">
    <source>
        <dbReference type="EMBL" id="GCE40942.1"/>
    </source>
</evidence>
<feature type="region of interest" description="Disordered" evidence="1">
    <location>
        <begin position="65"/>
        <end position="96"/>
    </location>
</feature>
<feature type="transmembrane region" description="Helical" evidence="2">
    <location>
        <begin position="37"/>
        <end position="59"/>
    </location>
</feature>
<feature type="domain" description="DUF8176" evidence="3">
    <location>
        <begin position="95"/>
        <end position="199"/>
    </location>
</feature>
<protein>
    <recommendedName>
        <fullName evidence="3">DUF8176 domain-containing protein</fullName>
    </recommendedName>
</protein>
<evidence type="ECO:0000256" key="2">
    <source>
        <dbReference type="SAM" id="Phobius"/>
    </source>
</evidence>
<dbReference type="InterPro" id="IPR058489">
    <property type="entry name" value="DUF8176"/>
</dbReference>
<evidence type="ECO:0000259" key="3">
    <source>
        <dbReference type="Pfam" id="PF26527"/>
    </source>
</evidence>
<evidence type="ECO:0000256" key="1">
    <source>
        <dbReference type="SAM" id="MobiDB-lite"/>
    </source>
</evidence>